<keyword evidence="6" id="KW-0256">Endoplasmic reticulum</keyword>
<evidence type="ECO:0000256" key="2">
    <source>
        <dbReference type="ARBA" id="ARBA00004687"/>
    </source>
</evidence>
<evidence type="ECO:0000256" key="10">
    <source>
        <dbReference type="SAM" id="MobiDB-lite"/>
    </source>
</evidence>
<evidence type="ECO:0000256" key="1">
    <source>
        <dbReference type="ARBA" id="ARBA00004477"/>
    </source>
</evidence>
<dbReference type="Pfam" id="PF10510">
    <property type="entry name" value="PIG-S"/>
    <property type="match status" value="1"/>
</dbReference>
<keyword evidence="9" id="KW-0325">Glycoprotein</keyword>
<dbReference type="GO" id="GO:0016255">
    <property type="term" value="P:attachment of GPI anchor to protein"/>
    <property type="evidence" value="ECO:0007669"/>
    <property type="project" value="InterPro"/>
</dbReference>
<feature type="transmembrane region" description="Helical" evidence="11">
    <location>
        <begin position="45"/>
        <end position="67"/>
    </location>
</feature>
<keyword evidence="8 11" id="KW-0472">Membrane</keyword>
<sequence length="570" mass="62077">MASQQGTNASATPAPDSSASKPPSSALDAVRAKKQPPPESKESLWLRRFVILSFWAVVAFLGLPVWWRTTAIYRAELPLQDMTDWADGKICKPVFPLRIAVEAPLPPQDAHHLLRTTQHAIDDLNEFSAHHLRLLLADPPATANASQQVVIDGMGSHADDEDIALYIRLTPVETGATPRSHLQPYSPTLDVYYSPNQIPPASSTSSPLATFIAHELHKIFAEEQALLAHLLSTTSGAHTAKIKSLSPETSAELQRQSTRAFKYAPTYHLTFSLFSPTSAPSAWDIEGALQQYMSPLLDSLSSISQFTVDTQVQLYAGFSPSIRQPEFDEDLKAWTLRKEDLSGFINAAEWPLSPSIGQGPTVNFVLYAPAQDQSPLLVKENGGNSWLIPQWGGVAILNPTNQDGTPSALSKDALAPAMHTFSTQLMSLLGVPQSPTSLPLRLSTLKRVRAASLIFSASSTIGALARVYRGLPSIPVPDTVAKSVDLTLAHLQEACDHLREGRFQAALENARIAEVEAEKAFFERSMVGQVYFPDEHKVAVYLPLLGPVAVPLVMAALKELKSALSSIRRR</sequence>
<dbReference type="AlphaFoldDB" id="A0A2T2NYI1"/>
<dbReference type="GO" id="GO:0042765">
    <property type="term" value="C:GPI-anchor transamidase complex"/>
    <property type="evidence" value="ECO:0007669"/>
    <property type="project" value="InterPro"/>
</dbReference>
<dbReference type="Proteomes" id="UP000240883">
    <property type="component" value="Unassembled WGS sequence"/>
</dbReference>
<keyword evidence="7 11" id="KW-1133">Transmembrane helix</keyword>
<dbReference type="OrthoDB" id="28748at2759"/>
<evidence type="ECO:0000256" key="5">
    <source>
        <dbReference type="ARBA" id="ARBA00022692"/>
    </source>
</evidence>
<dbReference type="PANTHER" id="PTHR21072">
    <property type="entry name" value="GPI TRANSAMIDASE COMPONENT PIG-S"/>
    <property type="match status" value="1"/>
</dbReference>
<feature type="region of interest" description="Disordered" evidence="10">
    <location>
        <begin position="1"/>
        <end position="37"/>
    </location>
</feature>
<dbReference type="GO" id="GO:0006506">
    <property type="term" value="P:GPI anchor biosynthetic process"/>
    <property type="evidence" value="ECO:0007669"/>
    <property type="project" value="UniProtKB-UniPathway"/>
</dbReference>
<evidence type="ECO:0000256" key="4">
    <source>
        <dbReference type="ARBA" id="ARBA00022502"/>
    </source>
</evidence>
<reference evidence="12 13" key="1">
    <citation type="journal article" date="2018" name="Front. Microbiol.">
        <title>Genome-Wide Analysis of Corynespora cassiicola Leaf Fall Disease Putative Effectors.</title>
        <authorList>
            <person name="Lopez D."/>
            <person name="Ribeiro S."/>
            <person name="Label P."/>
            <person name="Fumanal B."/>
            <person name="Venisse J.S."/>
            <person name="Kohler A."/>
            <person name="de Oliveira R.R."/>
            <person name="Labutti K."/>
            <person name="Lipzen A."/>
            <person name="Lail K."/>
            <person name="Bauer D."/>
            <person name="Ohm R.A."/>
            <person name="Barry K.W."/>
            <person name="Spatafora J."/>
            <person name="Grigoriev I.V."/>
            <person name="Martin F.M."/>
            <person name="Pujade-Renaud V."/>
        </authorList>
    </citation>
    <scope>NUCLEOTIDE SEQUENCE [LARGE SCALE GENOMIC DNA]</scope>
    <source>
        <strain evidence="12 13">Philippines</strain>
    </source>
</reference>
<keyword evidence="5 11" id="KW-0812">Transmembrane</keyword>
<proteinExistence type="inferred from homology"/>
<evidence type="ECO:0000256" key="6">
    <source>
        <dbReference type="ARBA" id="ARBA00022824"/>
    </source>
</evidence>
<name>A0A2T2NYI1_CORCC</name>
<keyword evidence="4" id="KW-0337">GPI-anchor biosynthesis</keyword>
<dbReference type="STRING" id="1448308.A0A2T2NYI1"/>
<evidence type="ECO:0000256" key="7">
    <source>
        <dbReference type="ARBA" id="ARBA00022989"/>
    </source>
</evidence>
<comment type="subcellular location">
    <subcellularLocation>
        <location evidence="1">Endoplasmic reticulum membrane</location>
        <topology evidence="1">Multi-pass membrane protein</topology>
    </subcellularLocation>
</comment>
<feature type="compositionally biased region" description="Low complexity" evidence="10">
    <location>
        <begin position="9"/>
        <end position="29"/>
    </location>
</feature>
<gene>
    <name evidence="12" type="ORF">BS50DRAFT_312308</name>
</gene>
<dbReference type="PANTHER" id="PTHR21072:SF13">
    <property type="entry name" value="GPI TRANSAMIDASE COMPONENT PIG-S"/>
    <property type="match status" value="1"/>
</dbReference>
<evidence type="ECO:0000313" key="13">
    <source>
        <dbReference type="Proteomes" id="UP000240883"/>
    </source>
</evidence>
<evidence type="ECO:0000256" key="8">
    <source>
        <dbReference type="ARBA" id="ARBA00023136"/>
    </source>
</evidence>
<evidence type="ECO:0000256" key="11">
    <source>
        <dbReference type="SAM" id="Phobius"/>
    </source>
</evidence>
<comment type="similarity">
    <text evidence="3">Belongs to the PIGS family.</text>
</comment>
<comment type="pathway">
    <text evidence="2">Glycolipid biosynthesis; glycosylphosphatidylinositol-anchor biosynthesis.</text>
</comment>
<organism evidence="12 13">
    <name type="scientific">Corynespora cassiicola Philippines</name>
    <dbReference type="NCBI Taxonomy" id="1448308"/>
    <lineage>
        <taxon>Eukaryota</taxon>
        <taxon>Fungi</taxon>
        <taxon>Dikarya</taxon>
        <taxon>Ascomycota</taxon>
        <taxon>Pezizomycotina</taxon>
        <taxon>Dothideomycetes</taxon>
        <taxon>Pleosporomycetidae</taxon>
        <taxon>Pleosporales</taxon>
        <taxon>Corynesporascaceae</taxon>
        <taxon>Corynespora</taxon>
    </lineage>
</organism>
<dbReference type="InterPro" id="IPR019540">
    <property type="entry name" value="PtdIno-glycan_biosynth_class_S"/>
</dbReference>
<evidence type="ECO:0000256" key="9">
    <source>
        <dbReference type="ARBA" id="ARBA00023180"/>
    </source>
</evidence>
<keyword evidence="13" id="KW-1185">Reference proteome</keyword>
<evidence type="ECO:0000313" key="12">
    <source>
        <dbReference type="EMBL" id="PSN70419.1"/>
    </source>
</evidence>
<protein>
    <recommendedName>
        <fullName evidence="14">GPI transamidase component PIG-S</fullName>
    </recommendedName>
</protein>
<dbReference type="EMBL" id="KZ678132">
    <property type="protein sequence ID" value="PSN70419.1"/>
    <property type="molecule type" value="Genomic_DNA"/>
</dbReference>
<evidence type="ECO:0008006" key="14">
    <source>
        <dbReference type="Google" id="ProtNLM"/>
    </source>
</evidence>
<evidence type="ECO:0000256" key="3">
    <source>
        <dbReference type="ARBA" id="ARBA00005316"/>
    </source>
</evidence>
<dbReference type="UniPathway" id="UPA00196"/>
<accession>A0A2T2NYI1</accession>